<dbReference type="InterPro" id="IPR001087">
    <property type="entry name" value="GDSL"/>
</dbReference>
<proteinExistence type="inferred from homology"/>
<dbReference type="PANTHER" id="PTHR22835">
    <property type="entry name" value="ZINC FINGER FYVE DOMAIN CONTAINING PROTEIN"/>
    <property type="match status" value="1"/>
</dbReference>
<reference evidence="3 4" key="1">
    <citation type="submission" date="2017-08" db="EMBL/GenBank/DDBJ databases">
        <title>Infants hospitalized years apart are colonized by the same room-sourced microbial strains.</title>
        <authorList>
            <person name="Brooks B."/>
            <person name="Olm M.R."/>
            <person name="Firek B.A."/>
            <person name="Baker R."/>
            <person name="Thomas B.C."/>
            <person name="Morowitz M.J."/>
            <person name="Banfield J.F."/>
        </authorList>
    </citation>
    <scope>NUCLEOTIDE SEQUENCE [LARGE SCALE GENOMIC DNA]</scope>
    <source>
        <strain evidence="3">S2_003_000_R2_11</strain>
    </source>
</reference>
<keyword evidence="2" id="KW-0732">Signal</keyword>
<dbReference type="Proteomes" id="UP000248975">
    <property type="component" value="Unassembled WGS sequence"/>
</dbReference>
<feature type="signal peptide" evidence="2">
    <location>
        <begin position="1"/>
        <end position="19"/>
    </location>
</feature>
<organism evidence="3 4">
    <name type="scientific">Cereibacter sphaeroides</name>
    <name type="common">Rhodobacter sphaeroides</name>
    <dbReference type="NCBI Taxonomy" id="1063"/>
    <lineage>
        <taxon>Bacteria</taxon>
        <taxon>Pseudomonadati</taxon>
        <taxon>Pseudomonadota</taxon>
        <taxon>Alphaproteobacteria</taxon>
        <taxon>Rhodobacterales</taxon>
        <taxon>Paracoccaceae</taxon>
        <taxon>Cereibacter</taxon>
    </lineage>
</organism>
<name>A0A2W5UAU0_CERSP</name>
<evidence type="ECO:0000256" key="2">
    <source>
        <dbReference type="SAM" id="SignalP"/>
    </source>
</evidence>
<evidence type="ECO:0000313" key="3">
    <source>
        <dbReference type="EMBL" id="PZR00484.1"/>
    </source>
</evidence>
<feature type="chain" id="PRO_5016073112" evidence="2">
    <location>
        <begin position="20"/>
        <end position="318"/>
    </location>
</feature>
<evidence type="ECO:0000313" key="4">
    <source>
        <dbReference type="Proteomes" id="UP000248975"/>
    </source>
</evidence>
<gene>
    <name evidence="3" type="ORF">DI533_07930</name>
</gene>
<protein>
    <submittedName>
        <fullName evidence="3">Uncharacterized protein</fullName>
    </submittedName>
</protein>
<accession>A0A2W5UAU0</accession>
<dbReference type="InterPro" id="IPR022472">
    <property type="entry name" value="VPLPA-CTERM"/>
</dbReference>
<evidence type="ECO:0000256" key="1">
    <source>
        <dbReference type="ARBA" id="ARBA00008668"/>
    </source>
</evidence>
<dbReference type="EMBL" id="QFQS01000001">
    <property type="protein sequence ID" value="PZR00484.1"/>
    <property type="molecule type" value="Genomic_DNA"/>
</dbReference>
<dbReference type="SUPFAM" id="SSF52266">
    <property type="entry name" value="SGNH hydrolase"/>
    <property type="match status" value="1"/>
</dbReference>
<comment type="similarity">
    <text evidence="1">Belongs to the 'GDSL' lipolytic enzyme family.</text>
</comment>
<dbReference type="Pfam" id="PF00657">
    <property type="entry name" value="Lipase_GDSL"/>
    <property type="match status" value="1"/>
</dbReference>
<dbReference type="PANTHER" id="PTHR22835:SF659">
    <property type="entry name" value="GDSL LIPASE_ACYLHYDROLASE, PUTATIVE (AFU_ORTHOLOGUE AFUA_2G00510)-RELATED"/>
    <property type="match status" value="1"/>
</dbReference>
<dbReference type="AlphaFoldDB" id="A0A2W5UAU0"/>
<dbReference type="GO" id="GO:0016298">
    <property type="term" value="F:lipase activity"/>
    <property type="evidence" value="ECO:0007669"/>
    <property type="project" value="InterPro"/>
</dbReference>
<dbReference type="PROSITE" id="PS01098">
    <property type="entry name" value="LIPASE_GDSL_SER"/>
    <property type="match status" value="1"/>
</dbReference>
<dbReference type="InterPro" id="IPR008265">
    <property type="entry name" value="Lipase_GDSL_AS"/>
</dbReference>
<dbReference type="Gene3D" id="3.40.50.1110">
    <property type="entry name" value="SGNH hydrolase"/>
    <property type="match status" value="1"/>
</dbReference>
<dbReference type="CDD" id="cd01846">
    <property type="entry name" value="fatty_acyltransferase_like"/>
    <property type="match status" value="1"/>
</dbReference>
<dbReference type="NCBIfam" id="TIGR03370">
    <property type="entry name" value="VPLPA-CTERM"/>
    <property type="match status" value="1"/>
</dbReference>
<comment type="caution">
    <text evidence="3">The sequence shown here is derived from an EMBL/GenBank/DDBJ whole genome shotgun (WGS) entry which is preliminary data.</text>
</comment>
<sequence length="318" mass="31982">MLRLTLAALALCVAGTAQAASTGGYSSIVIFGDSLSDTGNLYAATGGAIPAAPYVNGRFSNGPIWADDMIAAFNAKGLFGASFAYGSANVIENGDFIPDLGTQIGIFETNVPDAALGDNPLAAIWMGANDLFDALDTMDTAGVVATGVAAAAGVAQGIAALAAGGITDFVVLNLPDLALTPAYAMFQTDKAAAAHAGSVAFNTALAGQLDLLRAGGLNITGVDIFSLFNDLHANPSQYGLSGNFAPCYIPSVYTCDLVTEAGKLTFFDPVHPSDTVQGAVADAVSDAITPAAVPLPASATLLMGAMIGIAALRRRAQA</sequence>
<dbReference type="GO" id="GO:0006629">
    <property type="term" value="P:lipid metabolic process"/>
    <property type="evidence" value="ECO:0007669"/>
    <property type="project" value="InterPro"/>
</dbReference>
<dbReference type="InterPro" id="IPR036514">
    <property type="entry name" value="SGNH_hydro_sf"/>
</dbReference>